<dbReference type="GO" id="GO:0005249">
    <property type="term" value="F:voltage-gated potassium channel activity"/>
    <property type="evidence" value="ECO:0007669"/>
    <property type="project" value="InterPro"/>
</dbReference>
<keyword evidence="8 10" id="KW-0472">Membrane</keyword>
<dbReference type="GO" id="GO:0034702">
    <property type="term" value="C:monoatomic ion channel complex"/>
    <property type="evidence" value="ECO:0007669"/>
    <property type="project" value="UniProtKB-KW"/>
</dbReference>
<keyword evidence="13" id="KW-1185">Reference proteome</keyword>
<dbReference type="Gene3D" id="1.10.287.70">
    <property type="match status" value="1"/>
</dbReference>
<evidence type="ECO:0000256" key="3">
    <source>
        <dbReference type="ARBA" id="ARBA00022692"/>
    </source>
</evidence>
<evidence type="ECO:0000256" key="10">
    <source>
        <dbReference type="SAM" id="Phobius"/>
    </source>
</evidence>
<dbReference type="InterPro" id="IPR045319">
    <property type="entry name" value="KAT/AKT"/>
</dbReference>
<keyword evidence="9 12" id="KW-0407">Ion channel</keyword>
<feature type="domain" description="Ion transport" evidence="11">
    <location>
        <begin position="45"/>
        <end position="145"/>
    </location>
</feature>
<evidence type="ECO:0000313" key="12">
    <source>
        <dbReference type="EMBL" id="KAF7833035.1"/>
    </source>
</evidence>
<dbReference type="SUPFAM" id="SSF81324">
    <property type="entry name" value="Voltage-gated potassium channels"/>
    <property type="match status" value="1"/>
</dbReference>
<gene>
    <name evidence="12" type="ORF">G2W53_015368</name>
</gene>
<protein>
    <submittedName>
        <fullName evidence="12">Potassium channel AKT1</fullName>
    </submittedName>
</protein>
<evidence type="ECO:0000256" key="1">
    <source>
        <dbReference type="ARBA" id="ARBA00004141"/>
    </source>
</evidence>
<dbReference type="InterPro" id="IPR005821">
    <property type="entry name" value="Ion_trans_dom"/>
</dbReference>
<keyword evidence="5" id="KW-0851">Voltage-gated channel</keyword>
<feature type="transmembrane region" description="Helical" evidence="10">
    <location>
        <begin position="41"/>
        <end position="61"/>
    </location>
</feature>
<evidence type="ECO:0000256" key="2">
    <source>
        <dbReference type="ARBA" id="ARBA00022538"/>
    </source>
</evidence>
<comment type="subcellular location">
    <subcellularLocation>
        <location evidence="1">Membrane</location>
        <topology evidence="1">Multi-pass membrane protein</topology>
    </subcellularLocation>
</comment>
<keyword evidence="4" id="KW-0631">Potassium channel</keyword>
<dbReference type="PANTHER" id="PTHR45743:SF2">
    <property type="entry name" value="POTASSIUM CHANNEL AKT1"/>
    <property type="match status" value="1"/>
</dbReference>
<keyword evidence="2" id="KW-0633">Potassium transport</keyword>
<dbReference type="OrthoDB" id="426293at2759"/>
<comment type="caution">
    <text evidence="12">The sequence shown here is derived from an EMBL/GenBank/DDBJ whole genome shotgun (WGS) entry which is preliminary data.</text>
</comment>
<dbReference type="PANTHER" id="PTHR45743">
    <property type="entry name" value="POTASSIUM CHANNEL AKT1"/>
    <property type="match status" value="1"/>
</dbReference>
<evidence type="ECO:0000259" key="11">
    <source>
        <dbReference type="Pfam" id="PF00520"/>
    </source>
</evidence>
<evidence type="ECO:0000256" key="8">
    <source>
        <dbReference type="ARBA" id="ARBA00023136"/>
    </source>
</evidence>
<keyword evidence="7 10" id="KW-1133">Transmembrane helix</keyword>
<evidence type="ECO:0000256" key="9">
    <source>
        <dbReference type="ARBA" id="ARBA00023303"/>
    </source>
</evidence>
<dbReference type="Pfam" id="PF00520">
    <property type="entry name" value="Ion_trans"/>
    <property type="match status" value="1"/>
</dbReference>
<name>A0A834WVF9_9FABA</name>
<evidence type="ECO:0000256" key="5">
    <source>
        <dbReference type="ARBA" id="ARBA00022882"/>
    </source>
</evidence>
<feature type="transmembrane region" description="Helical" evidence="10">
    <location>
        <begin position="82"/>
        <end position="103"/>
    </location>
</feature>
<keyword evidence="6" id="KW-0630">Potassium</keyword>
<keyword evidence="5" id="KW-0813">Transport</keyword>
<evidence type="ECO:0000256" key="6">
    <source>
        <dbReference type="ARBA" id="ARBA00022958"/>
    </source>
</evidence>
<keyword evidence="3 10" id="KW-0812">Transmembrane</keyword>
<evidence type="ECO:0000256" key="4">
    <source>
        <dbReference type="ARBA" id="ARBA00022826"/>
    </source>
</evidence>
<accession>A0A834WVF9</accession>
<evidence type="ECO:0000313" key="13">
    <source>
        <dbReference type="Proteomes" id="UP000634136"/>
    </source>
</evidence>
<dbReference type="Proteomes" id="UP000634136">
    <property type="component" value="Unassembled WGS sequence"/>
</dbReference>
<reference evidence="12" key="1">
    <citation type="submission" date="2020-09" db="EMBL/GenBank/DDBJ databases">
        <title>Genome-Enabled Discovery of Anthraquinone Biosynthesis in Senna tora.</title>
        <authorList>
            <person name="Kang S.-H."/>
            <person name="Pandey R.P."/>
            <person name="Lee C.-M."/>
            <person name="Sim J.-S."/>
            <person name="Jeong J.-T."/>
            <person name="Choi B.-S."/>
            <person name="Jung M."/>
            <person name="Ginzburg D."/>
            <person name="Zhao K."/>
            <person name="Won S.Y."/>
            <person name="Oh T.-J."/>
            <person name="Yu Y."/>
            <person name="Kim N.-H."/>
            <person name="Lee O.R."/>
            <person name="Lee T.-H."/>
            <person name="Bashyal P."/>
            <person name="Kim T.-S."/>
            <person name="Lee W.-H."/>
            <person name="Kawkins C."/>
            <person name="Kim C.-K."/>
            <person name="Kim J.S."/>
            <person name="Ahn B.O."/>
            <person name="Rhee S.Y."/>
            <person name="Sohng J.K."/>
        </authorList>
    </citation>
    <scope>NUCLEOTIDE SEQUENCE</scope>
    <source>
        <tissue evidence="12">Leaf</tissue>
    </source>
</reference>
<proteinExistence type="predicted"/>
<keyword evidence="5" id="KW-0406">Ion transport</keyword>
<feature type="transmembrane region" description="Helical" evidence="10">
    <location>
        <begin position="118"/>
        <end position="139"/>
    </location>
</feature>
<evidence type="ECO:0000256" key="7">
    <source>
        <dbReference type="ARBA" id="ARBA00022989"/>
    </source>
</evidence>
<sequence length="160" mass="18086">MALTTTEASSSDEDNDELGLDWAERQLVTLIVVLIAPNSTFLSHVTLFAVHIAACFYYFLATSHDSKSLWLGLITNGDTMNLVARYVTAIYWSIVTLSTVGYGDLHRVNSKEMIFDNFYMLFNLGLTAYLIGNMTNLVVHQTCRTRKYSSRKPKELEQQS</sequence>
<organism evidence="12 13">
    <name type="scientific">Senna tora</name>
    <dbReference type="NCBI Taxonomy" id="362788"/>
    <lineage>
        <taxon>Eukaryota</taxon>
        <taxon>Viridiplantae</taxon>
        <taxon>Streptophyta</taxon>
        <taxon>Embryophyta</taxon>
        <taxon>Tracheophyta</taxon>
        <taxon>Spermatophyta</taxon>
        <taxon>Magnoliopsida</taxon>
        <taxon>eudicotyledons</taxon>
        <taxon>Gunneridae</taxon>
        <taxon>Pentapetalae</taxon>
        <taxon>rosids</taxon>
        <taxon>fabids</taxon>
        <taxon>Fabales</taxon>
        <taxon>Fabaceae</taxon>
        <taxon>Caesalpinioideae</taxon>
        <taxon>Cassia clade</taxon>
        <taxon>Senna</taxon>
    </lineage>
</organism>
<dbReference type="EMBL" id="JAAIUW010000005">
    <property type="protein sequence ID" value="KAF7833035.1"/>
    <property type="molecule type" value="Genomic_DNA"/>
</dbReference>
<dbReference type="AlphaFoldDB" id="A0A834WVF9"/>